<feature type="region of interest" description="Disordered" evidence="1">
    <location>
        <begin position="24"/>
        <end position="43"/>
    </location>
</feature>
<feature type="compositionally biased region" description="Polar residues" evidence="1">
    <location>
        <begin position="26"/>
        <end position="36"/>
    </location>
</feature>
<protein>
    <submittedName>
        <fullName evidence="2">Uncharacterized protein</fullName>
    </submittedName>
</protein>
<dbReference type="AlphaFoldDB" id="A0A9P4JQ95"/>
<proteinExistence type="predicted"/>
<evidence type="ECO:0000256" key="1">
    <source>
        <dbReference type="SAM" id="MobiDB-lite"/>
    </source>
</evidence>
<comment type="caution">
    <text evidence="2">The sequence shown here is derived from an EMBL/GenBank/DDBJ whole genome shotgun (WGS) entry which is preliminary data.</text>
</comment>
<reference evidence="2" key="1">
    <citation type="journal article" date="2020" name="Stud. Mycol.">
        <title>101 Dothideomycetes genomes: a test case for predicting lifestyles and emergence of pathogens.</title>
        <authorList>
            <person name="Haridas S."/>
            <person name="Albert R."/>
            <person name="Binder M."/>
            <person name="Bloem J."/>
            <person name="Labutti K."/>
            <person name="Salamov A."/>
            <person name="Andreopoulos B."/>
            <person name="Baker S."/>
            <person name="Barry K."/>
            <person name="Bills G."/>
            <person name="Bluhm B."/>
            <person name="Cannon C."/>
            <person name="Castanera R."/>
            <person name="Culley D."/>
            <person name="Daum C."/>
            <person name="Ezra D."/>
            <person name="Gonzalez J."/>
            <person name="Henrissat B."/>
            <person name="Kuo A."/>
            <person name="Liang C."/>
            <person name="Lipzen A."/>
            <person name="Lutzoni F."/>
            <person name="Magnuson J."/>
            <person name="Mondo S."/>
            <person name="Nolan M."/>
            <person name="Ohm R."/>
            <person name="Pangilinan J."/>
            <person name="Park H.-J."/>
            <person name="Ramirez L."/>
            <person name="Alfaro M."/>
            <person name="Sun H."/>
            <person name="Tritt A."/>
            <person name="Yoshinaga Y."/>
            <person name="Zwiers L.-H."/>
            <person name="Turgeon B."/>
            <person name="Goodwin S."/>
            <person name="Spatafora J."/>
            <person name="Crous P."/>
            <person name="Grigoriev I."/>
        </authorList>
    </citation>
    <scope>NUCLEOTIDE SEQUENCE</scope>
    <source>
        <strain evidence="2">ATCC 74209</strain>
    </source>
</reference>
<dbReference type="Proteomes" id="UP000799536">
    <property type="component" value="Unassembled WGS sequence"/>
</dbReference>
<keyword evidence="3" id="KW-1185">Reference proteome</keyword>
<gene>
    <name evidence="2" type="ORF">GQ43DRAFT_40720</name>
</gene>
<evidence type="ECO:0000313" key="3">
    <source>
        <dbReference type="Proteomes" id="UP000799536"/>
    </source>
</evidence>
<evidence type="ECO:0000313" key="2">
    <source>
        <dbReference type="EMBL" id="KAF2201289.1"/>
    </source>
</evidence>
<dbReference type="EMBL" id="ML993982">
    <property type="protein sequence ID" value="KAF2201289.1"/>
    <property type="molecule type" value="Genomic_DNA"/>
</dbReference>
<organism evidence="2 3">
    <name type="scientific">Delitschia confertaspora ATCC 74209</name>
    <dbReference type="NCBI Taxonomy" id="1513339"/>
    <lineage>
        <taxon>Eukaryota</taxon>
        <taxon>Fungi</taxon>
        <taxon>Dikarya</taxon>
        <taxon>Ascomycota</taxon>
        <taxon>Pezizomycotina</taxon>
        <taxon>Dothideomycetes</taxon>
        <taxon>Pleosporomycetidae</taxon>
        <taxon>Pleosporales</taxon>
        <taxon>Delitschiaceae</taxon>
        <taxon>Delitschia</taxon>
    </lineage>
</organism>
<dbReference type="OrthoDB" id="3858188at2759"/>
<sequence length="303" mass="33279">MGASEKADITPKSLLNSRWARRDNRSQLTSTIQKQTPAERAAEEKEKAQRLLRRLHWKGESLLSSYKRAIDILHAGTQTGPAVAHRYQFLLGGNVDEAQWTMAKKTAESMFKLDFFEWYTVMERYVTLCLGLLGVHVSGFGVGMNVNALLQSTTANTANGGGTNGYSTHQFHANLLTALDAESCPLHAALGNQDVRIQLGLAKDYRNRWKDADEVEDGADSRKTAIKLEDLELENMVGVILAGTREALVVVMTGASVVKNGGPKHYGSSDEFGYDMEVEMGDAPFEAVYDAMDSVDAMALDDL</sequence>
<name>A0A9P4JQ95_9PLEO</name>
<accession>A0A9P4JQ95</accession>